<dbReference type="RefSeq" id="WP_248354134.1">
    <property type="nucleotide sequence ID" value="NZ_AP025591.1"/>
</dbReference>
<proteinExistence type="predicted"/>
<organism evidence="3 4">
    <name type="scientific">Anaeromyxobacter oryzae</name>
    <dbReference type="NCBI Taxonomy" id="2918170"/>
    <lineage>
        <taxon>Bacteria</taxon>
        <taxon>Pseudomonadati</taxon>
        <taxon>Myxococcota</taxon>
        <taxon>Myxococcia</taxon>
        <taxon>Myxococcales</taxon>
        <taxon>Cystobacterineae</taxon>
        <taxon>Anaeromyxobacteraceae</taxon>
        <taxon>Anaeromyxobacter</taxon>
    </lineage>
</organism>
<reference evidence="4" key="1">
    <citation type="journal article" date="2022" name="Int. J. Syst. Evol. Microbiol.">
        <title>Anaeromyxobacter oryzae sp. nov., Anaeromyxobacter diazotrophicus sp. nov. and Anaeromyxobacter paludicola sp. nov., isolated from paddy soils.</title>
        <authorList>
            <person name="Itoh H."/>
            <person name="Xu Z."/>
            <person name="Mise K."/>
            <person name="Masuda Y."/>
            <person name="Ushijima N."/>
            <person name="Hayakawa C."/>
            <person name="Shiratori Y."/>
            <person name="Senoo K."/>
        </authorList>
    </citation>
    <scope>NUCLEOTIDE SEQUENCE [LARGE SCALE GENOMIC DNA]</scope>
    <source>
        <strain evidence="4">Red232</strain>
    </source>
</reference>
<keyword evidence="2" id="KW-0812">Transmembrane</keyword>
<evidence type="ECO:0000256" key="2">
    <source>
        <dbReference type="SAM" id="Phobius"/>
    </source>
</evidence>
<evidence type="ECO:0000313" key="3">
    <source>
        <dbReference type="EMBL" id="BDG05376.1"/>
    </source>
</evidence>
<gene>
    <name evidence="3" type="ORF">AMOR_43720</name>
</gene>
<keyword evidence="1" id="KW-0175">Coiled coil</keyword>
<dbReference type="Proteomes" id="UP001162891">
    <property type="component" value="Chromosome"/>
</dbReference>
<keyword evidence="2" id="KW-0472">Membrane</keyword>
<feature type="transmembrane region" description="Helical" evidence="2">
    <location>
        <begin position="312"/>
        <end position="329"/>
    </location>
</feature>
<protein>
    <submittedName>
        <fullName evidence="3">Uncharacterized protein</fullName>
    </submittedName>
</protein>
<feature type="transmembrane region" description="Helical" evidence="2">
    <location>
        <begin position="286"/>
        <end position="306"/>
    </location>
</feature>
<name>A0ABN6MWU8_9BACT</name>
<sequence length="467" mass="49012">MTDEGGSTGAGRREPGWKRILTSTLDAWRARSAARGLRVRPPPETKFTRSATGAAIDARRAVRAGVRLEDFLRHRLARYATRLPVPLEALPVRIDVENGEPVVLARPSRAQAATHGAAPRPAAERWIRALEAREGPAAVRAVRELEAALEGLDRRAAVAQERIAVVDRGISDDLASGALAAAPAVDATAEQLGRPPVPTAAPVHVLRGFALALLGAEAWRLADPILALSGLRTADLGQAAEHAPAAAALGLVFALGAAAAVFTFLGAAVSRLHALADDPAAPRRRALLLAVASGASGLAAAIAISGGAPSRAGAQVLLLVVPLAAVLMVRHAARLEADRAVALAAALLWDRARAAEAVARAQRAEALARAQGELARIEADRTVVRRRLRALEERAVAAVHAAEEEAQLETRRLDRLAEALAAALELDRYAFLKLASANAHEMLSRPVRAERPARLEPAVAPERLGVA</sequence>
<evidence type="ECO:0000313" key="4">
    <source>
        <dbReference type="Proteomes" id="UP001162891"/>
    </source>
</evidence>
<feature type="coiled-coil region" evidence="1">
    <location>
        <begin position="367"/>
        <end position="419"/>
    </location>
</feature>
<evidence type="ECO:0000256" key="1">
    <source>
        <dbReference type="SAM" id="Coils"/>
    </source>
</evidence>
<dbReference type="EMBL" id="AP025591">
    <property type="protein sequence ID" value="BDG05376.1"/>
    <property type="molecule type" value="Genomic_DNA"/>
</dbReference>
<keyword evidence="2" id="KW-1133">Transmembrane helix</keyword>
<accession>A0ABN6MWU8</accession>
<feature type="transmembrane region" description="Helical" evidence="2">
    <location>
        <begin position="245"/>
        <end position="265"/>
    </location>
</feature>
<keyword evidence="4" id="KW-1185">Reference proteome</keyword>